<evidence type="ECO:0000313" key="2">
    <source>
        <dbReference type="EMBL" id="ABK24776.1"/>
    </source>
</evidence>
<dbReference type="EMBL" id="EF085471">
    <property type="protein sequence ID" value="ABK24776.1"/>
    <property type="molecule type" value="mRNA"/>
</dbReference>
<reference evidence="2" key="1">
    <citation type="journal article" date="2008" name="BMC Genomics">
        <title>A conifer genomics resource of 200,000 spruce (Picea spp.) ESTs and 6,464 high-quality, sequence-finished full-length cDNAs for Sitka spruce (Picea sitchensis).</title>
        <authorList>
            <person name="Ralph S.G."/>
            <person name="Chun H.J."/>
            <person name="Kolosova N."/>
            <person name="Cooper D."/>
            <person name="Oddy C."/>
            <person name="Ritland C.E."/>
            <person name="Kirkpatrick R."/>
            <person name="Moore R."/>
            <person name="Barber S."/>
            <person name="Holt R.A."/>
            <person name="Jones S.J."/>
            <person name="Marra M.A."/>
            <person name="Douglas C.J."/>
            <person name="Ritland K."/>
            <person name="Bohlmann J."/>
        </authorList>
    </citation>
    <scope>NUCLEOTIDE SEQUENCE</scope>
    <source>
        <tissue evidence="2">Green portion of the leader tissue</tissue>
    </source>
</reference>
<dbReference type="InterPro" id="IPR023213">
    <property type="entry name" value="CAT-like_dom_sf"/>
</dbReference>
<dbReference type="AlphaFoldDB" id="A9NVW5"/>
<dbReference type="Gene3D" id="3.30.559.10">
    <property type="entry name" value="Chloramphenicol acetyltransferase-like domain"/>
    <property type="match status" value="2"/>
</dbReference>
<evidence type="ECO:0000256" key="1">
    <source>
        <dbReference type="ARBA" id="ARBA00009861"/>
    </source>
</evidence>
<organism evidence="2">
    <name type="scientific">Picea sitchensis</name>
    <name type="common">Sitka spruce</name>
    <name type="synonym">Pinus sitchensis</name>
    <dbReference type="NCBI Taxonomy" id="3332"/>
    <lineage>
        <taxon>Eukaryota</taxon>
        <taxon>Viridiplantae</taxon>
        <taxon>Streptophyta</taxon>
        <taxon>Embryophyta</taxon>
        <taxon>Tracheophyta</taxon>
        <taxon>Spermatophyta</taxon>
        <taxon>Pinopsida</taxon>
        <taxon>Pinidae</taxon>
        <taxon>Conifers I</taxon>
        <taxon>Pinales</taxon>
        <taxon>Pinaceae</taxon>
        <taxon>Picea</taxon>
    </lineage>
</organism>
<proteinExistence type="evidence at transcript level"/>
<accession>A9NVW5</accession>
<dbReference type="PANTHER" id="PTHR31642:SF217">
    <property type="entry name" value="OMEGA-HYDROXYPALMITATE O-FERULOYL TRANSFERASE-LIKE ISOFORM X1"/>
    <property type="match status" value="1"/>
</dbReference>
<dbReference type="GO" id="GO:0042617">
    <property type="term" value="P:paclitaxel biosynthetic process"/>
    <property type="evidence" value="ECO:0007669"/>
    <property type="project" value="UniProtKB-UniPathway"/>
</dbReference>
<name>A9NVW5_PICSI</name>
<dbReference type="GO" id="GO:0016747">
    <property type="term" value="F:acyltransferase activity, transferring groups other than amino-acyl groups"/>
    <property type="evidence" value="ECO:0007669"/>
    <property type="project" value="TreeGrafter"/>
</dbReference>
<dbReference type="InterPro" id="IPR050317">
    <property type="entry name" value="Plant_Fungal_Acyltransferase"/>
</dbReference>
<protein>
    <recommendedName>
        <fullName evidence="3">Omega-hydroxypalmitate O-feruloyl transferase</fullName>
    </recommendedName>
</protein>
<sequence length="463" mass="51896">MAMALTQEDFVGDLEITMEAPFAVYPAEPTPRRSMFLSNIDQTLVSTVATITFFPACKQMSFDEIVQRYVDALGKLLVHYDFVAGRLTLNEEDDRLEIDCNGAGVFFGVGTTDLTLEELKDLKFPNPAFRQLILQDYVSHSHLQDLPLLTLQATRFKCGGFTVGAGLNHCLFDGISSFDFTVNLASIIRGESLKVTPDLDRTILKARVPQRIDYEHLEYTKFCDIPRGIITAFRGRGGDVEPIESEPIKIPPRPKLVLKLFPVSVEMLNRLKEKAMEDGKIMKCTSFEVVTAHLWRARSQALEMQSNETSTVLFPVECRSRLEPPISREYAGNAVVPGYARATVKELRDEPFSVLVQKVQQGLSRLGNDYVRSMIDWLEVHKGIPCAVNSFSVVAWWRLGLEDAEYPWGNPLHLSPAISHCAELVMLLHNPSQQGGGGGGFNVAIALQPHQFPRFHQLFQLPK</sequence>
<dbReference type="PANTHER" id="PTHR31642">
    <property type="entry name" value="TRICHOTHECENE 3-O-ACETYLTRANSFERASE"/>
    <property type="match status" value="1"/>
</dbReference>
<comment type="similarity">
    <text evidence="1">Belongs to the plant acyltransferase family.</text>
</comment>
<evidence type="ECO:0008006" key="3">
    <source>
        <dbReference type="Google" id="ProtNLM"/>
    </source>
</evidence>
<dbReference type="Pfam" id="PF02458">
    <property type="entry name" value="Transferase"/>
    <property type="match status" value="1"/>
</dbReference>
<dbReference type="UniPathway" id="UPA00842"/>